<sequence>MYDGKYIKLYHYIKRIDDEVDAITLTCRQIEEILQFKLPASAYKHRAWWANEQKGTHTHSRAWRYAGWKTTDVRIGEKITFVRE</sequence>
<feature type="domain" description="DUF7662" evidence="1">
    <location>
        <begin position="11"/>
        <end position="83"/>
    </location>
</feature>
<dbReference type="Proteomes" id="UP000245634">
    <property type="component" value="Unassembled WGS sequence"/>
</dbReference>
<evidence type="ECO:0000259" key="1">
    <source>
        <dbReference type="Pfam" id="PF24698"/>
    </source>
</evidence>
<dbReference type="AlphaFoldDB" id="A0A316DFC3"/>
<keyword evidence="3" id="KW-1185">Reference proteome</keyword>
<evidence type="ECO:0000313" key="3">
    <source>
        <dbReference type="Proteomes" id="UP000245634"/>
    </source>
</evidence>
<name>A0A316DFC3_9BACL</name>
<dbReference type="InterPro" id="IPR056079">
    <property type="entry name" value="DUF7662"/>
</dbReference>
<dbReference type="Pfam" id="PF24698">
    <property type="entry name" value="DUF7662"/>
    <property type="match status" value="1"/>
</dbReference>
<proteinExistence type="predicted"/>
<protein>
    <recommendedName>
        <fullName evidence="1">DUF7662 domain-containing protein</fullName>
    </recommendedName>
</protein>
<gene>
    <name evidence="2" type="ORF">C7459_104136</name>
</gene>
<comment type="caution">
    <text evidence="2">The sequence shown here is derived from an EMBL/GenBank/DDBJ whole genome shotgun (WGS) entry which is preliminary data.</text>
</comment>
<dbReference type="EMBL" id="QGGL01000004">
    <property type="protein sequence ID" value="PWK14934.1"/>
    <property type="molecule type" value="Genomic_DNA"/>
</dbReference>
<reference evidence="2 3" key="1">
    <citation type="submission" date="2018-05" db="EMBL/GenBank/DDBJ databases">
        <title>Genomic Encyclopedia of Type Strains, Phase IV (KMG-IV): sequencing the most valuable type-strain genomes for metagenomic binning, comparative biology and taxonomic classification.</title>
        <authorList>
            <person name="Goeker M."/>
        </authorList>
    </citation>
    <scope>NUCLEOTIDE SEQUENCE [LARGE SCALE GENOMIC DNA]</scope>
    <source>
        <strain evidence="2 3">DSM 18773</strain>
    </source>
</reference>
<organism evidence="2 3">
    <name type="scientific">Tumebacillus permanentifrigoris</name>
    <dbReference type="NCBI Taxonomy" id="378543"/>
    <lineage>
        <taxon>Bacteria</taxon>
        <taxon>Bacillati</taxon>
        <taxon>Bacillota</taxon>
        <taxon>Bacilli</taxon>
        <taxon>Bacillales</taxon>
        <taxon>Alicyclobacillaceae</taxon>
        <taxon>Tumebacillus</taxon>
    </lineage>
</organism>
<accession>A0A316DFC3</accession>
<dbReference type="OrthoDB" id="1551455at2"/>
<evidence type="ECO:0000313" key="2">
    <source>
        <dbReference type="EMBL" id="PWK14934.1"/>
    </source>
</evidence>